<evidence type="ECO:0000259" key="1">
    <source>
        <dbReference type="Pfam" id="PF13503"/>
    </source>
</evidence>
<comment type="caution">
    <text evidence="2">The sequence shown here is derived from an EMBL/GenBank/DDBJ whole genome shotgun (WGS) entry which is preliminary data.</text>
</comment>
<sequence length="175" mass="20309">MTSFNYWLLVDTVRIPDAFSIIQDAMDISDYTSLFQGCDFEYLIEQSPLLINLGNNFEALKFWGELDYFNSSSIMLEVEQGINDDTLIKHLQKLLIVSISGKKMLFRYYTNVIWEQIDVESLVPQDIYTLLGPVNRLFWLTQNNKLSQLENSESNDEIACAEQLTLISPVFDKWV</sequence>
<dbReference type="Pfam" id="PF13503">
    <property type="entry name" value="DUF4123"/>
    <property type="match status" value="1"/>
</dbReference>
<dbReference type="Proteomes" id="UP000533429">
    <property type="component" value="Unassembled WGS sequence"/>
</dbReference>
<dbReference type="EMBL" id="JABXOR010000531">
    <property type="protein sequence ID" value="NVP00229.1"/>
    <property type="molecule type" value="Genomic_DNA"/>
</dbReference>
<feature type="domain" description="DUF4123" evidence="1">
    <location>
        <begin position="6"/>
        <end position="114"/>
    </location>
</feature>
<dbReference type="AlphaFoldDB" id="A0A850QY41"/>
<accession>A0A850QY41</accession>
<proteinExistence type="predicted"/>
<reference evidence="2 3" key="1">
    <citation type="submission" date="2020-06" db="EMBL/GenBank/DDBJ databases">
        <title>Photobacterium damselae subsp. damselae comparative genomics.</title>
        <authorList>
            <person name="Osorio C.R."/>
        </authorList>
    </citation>
    <scope>NUCLEOTIDE SEQUENCE [LARGE SCALE GENOMIC DNA]</scope>
    <source>
        <strain evidence="2 3">TW250/03</strain>
    </source>
</reference>
<gene>
    <name evidence="2" type="ORF">HWA77_08415</name>
</gene>
<protein>
    <submittedName>
        <fullName evidence="2">DUF4123 domain-containing protein</fullName>
    </submittedName>
</protein>
<evidence type="ECO:0000313" key="2">
    <source>
        <dbReference type="EMBL" id="NVP00229.1"/>
    </source>
</evidence>
<organism evidence="2 3">
    <name type="scientific">Photobacterium damselae subsp. damselae</name>
    <name type="common">Listonella damsela</name>
    <dbReference type="NCBI Taxonomy" id="85581"/>
    <lineage>
        <taxon>Bacteria</taxon>
        <taxon>Pseudomonadati</taxon>
        <taxon>Pseudomonadota</taxon>
        <taxon>Gammaproteobacteria</taxon>
        <taxon>Vibrionales</taxon>
        <taxon>Vibrionaceae</taxon>
        <taxon>Photobacterium</taxon>
    </lineage>
</organism>
<name>A0A850QY41_PHODD</name>
<dbReference type="InterPro" id="IPR025391">
    <property type="entry name" value="DUF4123"/>
</dbReference>
<dbReference type="RefSeq" id="WP_182079335.1">
    <property type="nucleotide sequence ID" value="NZ_JACFTX010000002.1"/>
</dbReference>
<evidence type="ECO:0000313" key="3">
    <source>
        <dbReference type="Proteomes" id="UP000533429"/>
    </source>
</evidence>